<comment type="caution">
    <text evidence="1">The sequence shown here is derived from an EMBL/GenBank/DDBJ whole genome shotgun (WGS) entry which is preliminary data.</text>
</comment>
<dbReference type="EMBL" id="BDEC01000222">
    <property type="protein sequence ID" value="GBD69442.1"/>
    <property type="molecule type" value="Genomic_DNA"/>
</dbReference>
<evidence type="ECO:0000313" key="1">
    <source>
        <dbReference type="EMBL" id="GBD69442.1"/>
    </source>
</evidence>
<name>A0A2H6CWS8_TETHA</name>
<reference evidence="1 2" key="1">
    <citation type="submission" date="2016-05" db="EMBL/GenBank/DDBJ databases">
        <title>Whole genome sequencing of Tetragenococcus halophilus subsp. halophilus NISL 7118.</title>
        <authorList>
            <person name="Shiwa Y."/>
            <person name="Nishimura I."/>
            <person name="Yoshikawa H."/>
            <person name="Koyama Y."/>
            <person name="Oguma T."/>
        </authorList>
    </citation>
    <scope>NUCLEOTIDE SEQUENCE [LARGE SCALE GENOMIC DNA]</scope>
    <source>
        <strain evidence="1 2">NISL 7118</strain>
    </source>
</reference>
<accession>A0A2H6CWS8</accession>
<dbReference type="AlphaFoldDB" id="A0A2H6CWS8"/>
<gene>
    <name evidence="1" type="ORF">TEHN7118_2248</name>
</gene>
<evidence type="ECO:0000313" key="2">
    <source>
        <dbReference type="Proteomes" id="UP000236214"/>
    </source>
</evidence>
<protein>
    <submittedName>
        <fullName evidence="1">Uncharacterized protein</fullName>
    </submittedName>
</protein>
<sequence length="97" mass="11430">MFLKAVLLIYKTKTIIKEKTHKKIFLTSYFAGTLKQFQLFIKDNAITDKEIVYIHVEEYTDYIDEGKEALKERNFMLDSISNSEAIIINDTVYEILK</sequence>
<proteinExistence type="predicted"/>
<organism evidence="1 2">
    <name type="scientific">Tetragenococcus halophilus subsp. halophilus</name>
    <dbReference type="NCBI Taxonomy" id="1513897"/>
    <lineage>
        <taxon>Bacteria</taxon>
        <taxon>Bacillati</taxon>
        <taxon>Bacillota</taxon>
        <taxon>Bacilli</taxon>
        <taxon>Lactobacillales</taxon>
        <taxon>Enterococcaceae</taxon>
        <taxon>Tetragenococcus</taxon>
    </lineage>
</organism>
<dbReference type="Proteomes" id="UP000236214">
    <property type="component" value="Unassembled WGS sequence"/>
</dbReference>
<keyword evidence="2" id="KW-1185">Reference proteome</keyword>